<comment type="caution">
    <text evidence="2">The sequence shown here is derived from an EMBL/GenBank/DDBJ whole genome shotgun (WGS) entry which is preliminary data.</text>
</comment>
<proteinExistence type="predicted"/>
<dbReference type="EMBL" id="CAXITT010000059">
    <property type="protein sequence ID" value="CAL1529966.1"/>
    <property type="molecule type" value="Genomic_DNA"/>
</dbReference>
<sequence length="181" mass="20240">EQAESVCDQPSKNFYMNELQDSDDDCSTRAIPSHSLTQVIDGSRPMPERPFTAMIDKEIANQKQILAASLLSHKSPLNKQASLKNSPANRIEHSAPGLLHNSPQIKDIKYMSHDGDVAINQSPSTLNCGREILKNGPSFGNTSLLTPEKNELISRFMQSQAEVLHSKLDLERNFDQVRRKE</sequence>
<accession>A0AAV2HBW8</accession>
<dbReference type="AlphaFoldDB" id="A0AAV2HBW8"/>
<reference evidence="2 3" key="1">
    <citation type="submission" date="2024-04" db="EMBL/GenBank/DDBJ databases">
        <authorList>
            <consortium name="Genoscope - CEA"/>
            <person name="William W."/>
        </authorList>
    </citation>
    <scope>NUCLEOTIDE SEQUENCE [LARGE SCALE GENOMIC DNA]</scope>
</reference>
<keyword evidence="3" id="KW-1185">Reference proteome</keyword>
<evidence type="ECO:0000313" key="2">
    <source>
        <dbReference type="EMBL" id="CAL1529966.1"/>
    </source>
</evidence>
<protein>
    <submittedName>
        <fullName evidence="2">Uncharacterized protein</fullName>
    </submittedName>
</protein>
<feature type="region of interest" description="Disordered" evidence="1">
    <location>
        <begin position="1"/>
        <end position="26"/>
    </location>
</feature>
<dbReference type="Proteomes" id="UP001497497">
    <property type="component" value="Unassembled WGS sequence"/>
</dbReference>
<feature type="non-terminal residue" evidence="2">
    <location>
        <position position="181"/>
    </location>
</feature>
<evidence type="ECO:0000256" key="1">
    <source>
        <dbReference type="SAM" id="MobiDB-lite"/>
    </source>
</evidence>
<name>A0AAV2HBW8_LYMST</name>
<gene>
    <name evidence="2" type="ORF">GSLYS_00004099001</name>
</gene>
<organism evidence="2 3">
    <name type="scientific">Lymnaea stagnalis</name>
    <name type="common">Great pond snail</name>
    <name type="synonym">Helix stagnalis</name>
    <dbReference type="NCBI Taxonomy" id="6523"/>
    <lineage>
        <taxon>Eukaryota</taxon>
        <taxon>Metazoa</taxon>
        <taxon>Spiralia</taxon>
        <taxon>Lophotrochozoa</taxon>
        <taxon>Mollusca</taxon>
        <taxon>Gastropoda</taxon>
        <taxon>Heterobranchia</taxon>
        <taxon>Euthyneura</taxon>
        <taxon>Panpulmonata</taxon>
        <taxon>Hygrophila</taxon>
        <taxon>Lymnaeoidea</taxon>
        <taxon>Lymnaeidae</taxon>
        <taxon>Lymnaea</taxon>
    </lineage>
</organism>
<evidence type="ECO:0000313" key="3">
    <source>
        <dbReference type="Proteomes" id="UP001497497"/>
    </source>
</evidence>
<feature type="non-terminal residue" evidence="2">
    <location>
        <position position="1"/>
    </location>
</feature>